<feature type="transmembrane region" description="Helical" evidence="1">
    <location>
        <begin position="88"/>
        <end position="110"/>
    </location>
</feature>
<feature type="transmembrane region" description="Helical" evidence="1">
    <location>
        <begin position="145"/>
        <end position="165"/>
    </location>
</feature>
<organism evidence="2 3">
    <name type="scientific">Candidatus Ryanbacteria bacterium RIFCSPLOWO2_12_FULL_47_9c</name>
    <dbReference type="NCBI Taxonomy" id="1802131"/>
    <lineage>
        <taxon>Bacteria</taxon>
        <taxon>Candidatus Ryaniibacteriota</taxon>
    </lineage>
</organism>
<name>A0A1G2H1J6_9BACT</name>
<evidence type="ECO:0000256" key="1">
    <source>
        <dbReference type="SAM" id="Phobius"/>
    </source>
</evidence>
<gene>
    <name evidence="2" type="ORF">A3G60_01885</name>
</gene>
<comment type="caution">
    <text evidence="2">The sequence shown here is derived from an EMBL/GenBank/DDBJ whole genome shotgun (WGS) entry which is preliminary data.</text>
</comment>
<reference evidence="2 3" key="1">
    <citation type="journal article" date="2016" name="Nat. Commun.">
        <title>Thousands of microbial genomes shed light on interconnected biogeochemical processes in an aquifer system.</title>
        <authorList>
            <person name="Anantharaman K."/>
            <person name="Brown C.T."/>
            <person name="Hug L.A."/>
            <person name="Sharon I."/>
            <person name="Castelle C.J."/>
            <person name="Probst A.J."/>
            <person name="Thomas B.C."/>
            <person name="Singh A."/>
            <person name="Wilkins M.J."/>
            <person name="Karaoz U."/>
            <person name="Brodie E.L."/>
            <person name="Williams K.H."/>
            <person name="Hubbard S.S."/>
            <person name="Banfield J.F."/>
        </authorList>
    </citation>
    <scope>NUCLEOTIDE SEQUENCE [LARGE SCALE GENOMIC DNA]</scope>
</reference>
<feature type="transmembrane region" description="Helical" evidence="1">
    <location>
        <begin position="54"/>
        <end position="76"/>
    </location>
</feature>
<keyword evidence="1" id="KW-1133">Transmembrane helix</keyword>
<protein>
    <submittedName>
        <fullName evidence="2">Uncharacterized protein</fullName>
    </submittedName>
</protein>
<keyword evidence="1" id="KW-0812">Transmembrane</keyword>
<dbReference type="AlphaFoldDB" id="A0A1G2H1J6"/>
<accession>A0A1G2H1J6</accession>
<evidence type="ECO:0000313" key="2">
    <source>
        <dbReference type="EMBL" id="OGZ56239.1"/>
    </source>
</evidence>
<keyword evidence="1" id="KW-0472">Membrane</keyword>
<dbReference type="Proteomes" id="UP000178996">
    <property type="component" value="Unassembled WGS sequence"/>
</dbReference>
<proteinExistence type="predicted"/>
<evidence type="ECO:0000313" key="3">
    <source>
        <dbReference type="Proteomes" id="UP000178996"/>
    </source>
</evidence>
<sequence>MSFLHYSVIGVLVPELIKKAPAVLKRIFRLRAIDDATKARVAAKEYPRYYKIGYTLWLFCLFSIGFVIFGYIAFYLPVASVNFDYSKYWKYLFLGLINMIGAWFIIGAIFDQIFWWPSSDSFKDYVRYRNIKEGMDVDIPEQIKTLWKIGVGYYILFSPVLYFLLQ</sequence>
<dbReference type="EMBL" id="MHOB01000056">
    <property type="protein sequence ID" value="OGZ56239.1"/>
    <property type="molecule type" value="Genomic_DNA"/>
</dbReference>